<dbReference type="PROSITE" id="PS00622">
    <property type="entry name" value="HTH_LUXR_1"/>
    <property type="match status" value="1"/>
</dbReference>
<dbReference type="Pfam" id="PF13191">
    <property type="entry name" value="AAA_16"/>
    <property type="match status" value="1"/>
</dbReference>
<dbReference type="EMBL" id="BMVN01000055">
    <property type="protein sequence ID" value="GHA65546.1"/>
    <property type="molecule type" value="Genomic_DNA"/>
</dbReference>
<dbReference type="PANTHER" id="PTHR16305:SF35">
    <property type="entry name" value="TRANSCRIPTIONAL ACTIVATOR DOMAIN"/>
    <property type="match status" value="1"/>
</dbReference>
<dbReference type="SUPFAM" id="SSF46894">
    <property type="entry name" value="C-terminal effector domain of the bipartite response regulators"/>
    <property type="match status" value="1"/>
</dbReference>
<keyword evidence="2" id="KW-0067">ATP-binding</keyword>
<keyword evidence="1" id="KW-0547">Nucleotide-binding</keyword>
<feature type="domain" description="HTH luxR-type" evidence="4">
    <location>
        <begin position="847"/>
        <end position="912"/>
    </location>
</feature>
<dbReference type="PROSITE" id="PS50043">
    <property type="entry name" value="HTH_LUXR_2"/>
    <property type="match status" value="1"/>
</dbReference>
<dbReference type="InterPro" id="IPR027417">
    <property type="entry name" value="P-loop_NTPase"/>
</dbReference>
<keyword evidence="6" id="KW-1185">Reference proteome</keyword>
<dbReference type="Gene3D" id="3.40.50.300">
    <property type="entry name" value="P-loop containing nucleotide triphosphate hydrolases"/>
    <property type="match status" value="1"/>
</dbReference>
<dbReference type="SUPFAM" id="SSF52540">
    <property type="entry name" value="P-loop containing nucleoside triphosphate hydrolases"/>
    <property type="match status" value="1"/>
</dbReference>
<sequence>MRFPADALFGRENETAFLQDRIDGLSRQGGAVLVHGEPGIGKTALLEEAARHGTQGRHRVLTTVGVESETLLPFSGLHQLIFPFRSLIGDLPNNERDALQAALGITDAPVHDVFLVALAALNLLARAAADTPLLLVVDDVHWLDGASAEVLSFLSRRLESEPILLMAAMRDGYPSHLTRADIPGLAVGPLSAEASALLLDERAPGLARVARQQLLKEAAGNPLALTELATDAPGHETISPDAPWTPMSRRLQDAFTARLRTLPDTTRRILLTAACDDSPSLTEILSVASPRPAAAVTAADLAPAVSARLVETAGDTVRFRHPLMRSAIRQAAPAALRREVHAALARCLPPGSDRRTWHEAAATVRPDARLADRLEAAADRAYRRGGAADSVFALEQAARLSDEASQRIERLLKAADQAVDTGQQHLLTRLLDAATPWATTPQQRARIQWIKGGLEDGMRDASEGTALLTRLVRTVMAQDDHDLAVRILWSAALRCFWSEPGDAARRDIVALADALPFPDDDPRILAILAYAQPVTSGSRVLTHLRRAAGRTAGDAQADRLVGSAAVLVGDFELAEELSEVSVPGLRAQGRLGLLARALGAQAWSGAQLARLSSTIPVAEEASRLARETGQTFLHGINVATEARTAALQGRHDSAMELAAQAERIGLPVAARPVLATAQIARGLAAMGAGRHEEAYAHLLRMHDPTDPAHQPALRCYALIELVDAAVHSGDTRRARSVIAEMETAASRSTSPALRSGLCYARAVLADDNGAEALFERALADGGCAWPFDRARVQLAYGQWLRRQRRVTDARVQLRAAREAFDALGTAPWGDRARRELLASGETSRRREPDARDRLTPQELQIAQMAAEGLTNREIGQRLYLSHRTVSTHLHRVFPKLGISSRAELASVFPPVR</sequence>
<gene>
    <name evidence="5" type="ORF">GCM10010345_81830</name>
</gene>
<dbReference type="PANTHER" id="PTHR16305">
    <property type="entry name" value="TESTICULAR SOLUBLE ADENYLYL CYCLASE"/>
    <property type="match status" value="1"/>
</dbReference>
<feature type="coiled-coil region" evidence="3">
    <location>
        <begin position="394"/>
        <end position="421"/>
    </location>
</feature>
<dbReference type="InterPro" id="IPR036388">
    <property type="entry name" value="WH-like_DNA-bd_sf"/>
</dbReference>
<dbReference type="Pfam" id="PF00196">
    <property type="entry name" value="GerE"/>
    <property type="match status" value="1"/>
</dbReference>
<dbReference type="PRINTS" id="PR00038">
    <property type="entry name" value="HTHLUXR"/>
</dbReference>
<comment type="caution">
    <text evidence="5">The sequence shown here is derived from an EMBL/GenBank/DDBJ whole genome shotgun (WGS) entry which is preliminary data.</text>
</comment>
<dbReference type="Proteomes" id="UP000653644">
    <property type="component" value="Unassembled WGS sequence"/>
</dbReference>
<evidence type="ECO:0000313" key="6">
    <source>
        <dbReference type="Proteomes" id="UP000653644"/>
    </source>
</evidence>
<dbReference type="InterPro" id="IPR000792">
    <property type="entry name" value="Tscrpt_reg_LuxR_C"/>
</dbReference>
<dbReference type="SMART" id="SM00421">
    <property type="entry name" value="HTH_LUXR"/>
    <property type="match status" value="1"/>
</dbReference>
<name>A0ABQ3DDW6_9ACTN</name>
<dbReference type="InterPro" id="IPR016032">
    <property type="entry name" value="Sig_transdc_resp-reg_C-effctor"/>
</dbReference>
<evidence type="ECO:0000313" key="5">
    <source>
        <dbReference type="EMBL" id="GHA65546.1"/>
    </source>
</evidence>
<protein>
    <submittedName>
        <fullName evidence="5">LuxR family transcriptional regulator</fullName>
    </submittedName>
</protein>
<proteinExistence type="predicted"/>
<dbReference type="InterPro" id="IPR011990">
    <property type="entry name" value="TPR-like_helical_dom_sf"/>
</dbReference>
<dbReference type="Gene3D" id="1.10.10.10">
    <property type="entry name" value="Winged helix-like DNA-binding domain superfamily/Winged helix DNA-binding domain"/>
    <property type="match status" value="1"/>
</dbReference>
<organism evidence="5 6">
    <name type="scientific">Streptomyces canarius</name>
    <dbReference type="NCBI Taxonomy" id="285453"/>
    <lineage>
        <taxon>Bacteria</taxon>
        <taxon>Bacillati</taxon>
        <taxon>Actinomycetota</taxon>
        <taxon>Actinomycetes</taxon>
        <taxon>Kitasatosporales</taxon>
        <taxon>Streptomycetaceae</taxon>
        <taxon>Streptomyces</taxon>
    </lineage>
</organism>
<dbReference type="RefSeq" id="WP_189894328.1">
    <property type="nucleotide sequence ID" value="NZ_BMVN01000055.1"/>
</dbReference>
<dbReference type="Gene3D" id="1.25.40.10">
    <property type="entry name" value="Tetratricopeptide repeat domain"/>
    <property type="match status" value="1"/>
</dbReference>
<accession>A0ABQ3DDW6</accession>
<reference evidence="6" key="1">
    <citation type="journal article" date="2019" name="Int. J. Syst. Evol. Microbiol.">
        <title>The Global Catalogue of Microorganisms (GCM) 10K type strain sequencing project: providing services to taxonomists for standard genome sequencing and annotation.</title>
        <authorList>
            <consortium name="The Broad Institute Genomics Platform"/>
            <consortium name="The Broad Institute Genome Sequencing Center for Infectious Disease"/>
            <person name="Wu L."/>
            <person name="Ma J."/>
        </authorList>
    </citation>
    <scope>NUCLEOTIDE SEQUENCE [LARGE SCALE GENOMIC DNA]</scope>
    <source>
        <strain evidence="6">JCM 4733</strain>
    </source>
</reference>
<evidence type="ECO:0000256" key="1">
    <source>
        <dbReference type="ARBA" id="ARBA00022741"/>
    </source>
</evidence>
<keyword evidence="3" id="KW-0175">Coiled coil</keyword>
<evidence type="ECO:0000256" key="2">
    <source>
        <dbReference type="ARBA" id="ARBA00022840"/>
    </source>
</evidence>
<dbReference type="InterPro" id="IPR041664">
    <property type="entry name" value="AAA_16"/>
</dbReference>
<dbReference type="CDD" id="cd06170">
    <property type="entry name" value="LuxR_C_like"/>
    <property type="match status" value="1"/>
</dbReference>
<evidence type="ECO:0000259" key="4">
    <source>
        <dbReference type="PROSITE" id="PS50043"/>
    </source>
</evidence>
<evidence type="ECO:0000256" key="3">
    <source>
        <dbReference type="SAM" id="Coils"/>
    </source>
</evidence>